<dbReference type="OrthoDB" id="552194at2759"/>
<name>K1VKH8_TRIAC</name>
<protein>
    <submittedName>
        <fullName evidence="2">Uncharacterized protein</fullName>
    </submittedName>
</protein>
<feature type="compositionally biased region" description="Polar residues" evidence="1">
    <location>
        <begin position="287"/>
        <end position="304"/>
    </location>
</feature>
<reference evidence="2 3" key="1">
    <citation type="journal article" date="2012" name="Eukaryot. Cell">
        <title>Genome sequence of the Trichosporon asahii environmental strain CBS 8904.</title>
        <authorList>
            <person name="Yang R.Y."/>
            <person name="Li H.T."/>
            <person name="Zhu H."/>
            <person name="Zhou G.P."/>
            <person name="Wang M."/>
            <person name="Wang L."/>
        </authorList>
    </citation>
    <scope>NUCLEOTIDE SEQUENCE [LARGE SCALE GENOMIC DNA]</scope>
    <source>
        <strain evidence="2 3">CBS 8904</strain>
    </source>
</reference>
<evidence type="ECO:0000313" key="3">
    <source>
        <dbReference type="Proteomes" id="UP000006757"/>
    </source>
</evidence>
<evidence type="ECO:0000256" key="1">
    <source>
        <dbReference type="SAM" id="MobiDB-lite"/>
    </source>
</evidence>
<keyword evidence="3" id="KW-1185">Reference proteome</keyword>
<gene>
    <name evidence="2" type="ORF">A1Q2_04423</name>
</gene>
<dbReference type="eggNOG" id="ENOG502S898">
    <property type="taxonomic scope" value="Eukaryota"/>
</dbReference>
<feature type="compositionally biased region" description="Low complexity" evidence="1">
    <location>
        <begin position="477"/>
        <end position="488"/>
    </location>
</feature>
<proteinExistence type="predicted"/>
<feature type="compositionally biased region" description="Pro residues" evidence="1">
    <location>
        <begin position="202"/>
        <end position="214"/>
    </location>
</feature>
<dbReference type="HOGENOM" id="CLU_363360_0_0_1"/>
<feature type="region of interest" description="Disordered" evidence="1">
    <location>
        <begin position="146"/>
        <end position="551"/>
    </location>
</feature>
<feature type="compositionally biased region" description="Low complexity" evidence="1">
    <location>
        <begin position="190"/>
        <end position="201"/>
    </location>
</feature>
<dbReference type="Proteomes" id="UP000006757">
    <property type="component" value="Unassembled WGS sequence"/>
</dbReference>
<dbReference type="InParanoid" id="K1VKH8"/>
<feature type="region of interest" description="Disordered" evidence="1">
    <location>
        <begin position="573"/>
        <end position="791"/>
    </location>
</feature>
<sequence>MCYGIPIVTPSWLQLLGFKLKACWKKSADSEDSFRVPSPDTEDVRPALDPLLKNRQSVTLWRADPSRRRMWSNWNVLELKKPKGAFIELIDPLVTKAHDDNRDVVVVYLPPTKNEMIQRGVDFSNVILEACASVSKYLEELAAKKPNAQVESTPQPTASESTSAPQQAPPPSSPPVQPEPSAPKGRLPRRAAGSRSVSRAPSVPPPTAPPPDPTPLMEEDNAPTPGPSTTTARKRRAGRGAQRMDMDIDDDFAAPTPMSSQPSRIPETQLSEAGHSMASRVPDSMDMDTQASQQPSQANSVFPSQNPPSRAPARSSRLKRRAGVGPTPSTFLDGLDTSVHYEEELKKQETANEIRELYEQSKKESASLAGMSPAKRPRRKGPDDIAEEEAESAPRSRDSRENLMDVDDENDFVTRALRSAKVKKEVVSPAKRPKSPEKAVQPPVKKVLTAAQARRARLASSEEDEPIEEPKSRGKAAKAASKSASPAKRGPKTEMTKDPEFLQAITRAKNKRKEMEELDKEFNELRIPKANNKRGTDPAVRANHISDDGPHYEILNDFDDDLRGNFIEVVRKDLFRKDSPKVPQMVEDGRPNFKKFKKPRTQPSQNSHPRGGGSFEDEDSAPLKPSSRRKLLSQIQEEGDSDDEVMPSMRSRRGNTPATGSSSRRSTRASSVQSEASTTAAPPARTQRATQRTQRAPAKRATQRVLLDESDDDEVFATAPPPPATATGRSSRSTRSRGAEAPSSSTLAAPSTRTRTSQRTTQATQRRKLLVDDDDDDDIQFVGVQKKRRLG</sequence>
<evidence type="ECO:0000313" key="2">
    <source>
        <dbReference type="EMBL" id="EKD01266.1"/>
    </source>
</evidence>
<dbReference type="AlphaFoldDB" id="K1VKH8"/>
<dbReference type="STRING" id="1220162.K1VKH8"/>
<dbReference type="OMA" id="WIDINIQ"/>
<feature type="compositionally biased region" description="Pro residues" evidence="1">
    <location>
        <begin position="167"/>
        <end position="181"/>
    </location>
</feature>
<comment type="caution">
    <text evidence="2">The sequence shown here is derived from an EMBL/GenBank/DDBJ whole genome shotgun (WGS) entry which is preliminary data.</text>
</comment>
<feature type="compositionally biased region" description="Polar residues" evidence="1">
    <location>
        <begin position="257"/>
        <end position="271"/>
    </location>
</feature>
<feature type="compositionally biased region" description="Basic and acidic residues" evidence="1">
    <location>
        <begin position="491"/>
        <end position="500"/>
    </location>
</feature>
<feature type="compositionally biased region" description="Low complexity" evidence="1">
    <location>
        <begin position="739"/>
        <end position="764"/>
    </location>
</feature>
<feature type="compositionally biased region" description="Basic and acidic residues" evidence="1">
    <location>
        <begin position="339"/>
        <end position="365"/>
    </location>
</feature>
<feature type="compositionally biased region" description="Basic and acidic residues" evidence="1">
    <location>
        <begin position="392"/>
        <end position="403"/>
    </location>
</feature>
<accession>K1VKH8</accession>
<organism evidence="2 3">
    <name type="scientific">Trichosporon asahii var. asahii (strain CBS 8904)</name>
    <name type="common">Yeast</name>
    <dbReference type="NCBI Taxonomy" id="1220162"/>
    <lineage>
        <taxon>Eukaryota</taxon>
        <taxon>Fungi</taxon>
        <taxon>Dikarya</taxon>
        <taxon>Basidiomycota</taxon>
        <taxon>Agaricomycotina</taxon>
        <taxon>Tremellomycetes</taxon>
        <taxon>Trichosporonales</taxon>
        <taxon>Trichosporonaceae</taxon>
        <taxon>Trichosporon</taxon>
    </lineage>
</organism>
<feature type="compositionally biased region" description="Low complexity" evidence="1">
    <location>
        <begin position="157"/>
        <end position="166"/>
    </location>
</feature>
<dbReference type="EMBL" id="AMBO01000322">
    <property type="protein sequence ID" value="EKD01266.1"/>
    <property type="molecule type" value="Genomic_DNA"/>
</dbReference>
<feature type="compositionally biased region" description="Low complexity" evidence="1">
    <location>
        <begin position="661"/>
        <end position="696"/>
    </location>
</feature>